<gene>
    <name evidence="1" type="ORF">GJQ57_12455</name>
</gene>
<evidence type="ECO:0000313" key="1">
    <source>
        <dbReference type="EMBL" id="MRS99455.1"/>
    </source>
</evidence>
<evidence type="ECO:0000313" key="2">
    <source>
        <dbReference type="Proteomes" id="UP000441032"/>
    </source>
</evidence>
<accession>A0A7X2LB12</accession>
<name>A0A7X2LB12_RALPI</name>
<protein>
    <submittedName>
        <fullName evidence="1">Uncharacterized protein</fullName>
    </submittedName>
</protein>
<comment type="caution">
    <text evidence="1">The sequence shown here is derived from an EMBL/GenBank/DDBJ whole genome shotgun (WGS) entry which is preliminary data.</text>
</comment>
<dbReference type="RefSeq" id="WP_154207021.1">
    <property type="nucleotide sequence ID" value="NZ_WJYN01000004.1"/>
</dbReference>
<dbReference type="AlphaFoldDB" id="A0A7X2LB12"/>
<dbReference type="EMBL" id="WJYN01000004">
    <property type="protein sequence ID" value="MRS99455.1"/>
    <property type="molecule type" value="Genomic_DNA"/>
</dbReference>
<sequence>MATPSPFRFIHRYRYMEAGKKNWKSTRHHMSEEDAAKFFAPGPGRYRVVEKWEPIEESKMEISGTPYAIGPGVGGGRRKEPPRLTVEEIKEIWERSRTPDVHRLIWEIWHLRQAVHWARYVATVVEVTGIERPFEYRLTALLQSLRQQPSPNAPPLRWFPDEEAALERIAKSRR</sequence>
<dbReference type="Proteomes" id="UP000441032">
    <property type="component" value="Unassembled WGS sequence"/>
</dbReference>
<proteinExistence type="predicted"/>
<organism evidence="1 2">
    <name type="scientific">Ralstonia pickettii</name>
    <name type="common">Burkholderia pickettii</name>
    <dbReference type="NCBI Taxonomy" id="329"/>
    <lineage>
        <taxon>Bacteria</taxon>
        <taxon>Pseudomonadati</taxon>
        <taxon>Pseudomonadota</taxon>
        <taxon>Betaproteobacteria</taxon>
        <taxon>Burkholderiales</taxon>
        <taxon>Burkholderiaceae</taxon>
        <taxon>Ralstonia</taxon>
    </lineage>
</organism>
<reference evidence="1 2" key="1">
    <citation type="submission" date="2019-11" db="EMBL/GenBank/DDBJ databases">
        <title>Phenotypic characterization of an OXA-22 and OXA-60 co-producing Ralstonia pickettii clinical strain.</title>
        <authorList>
            <person name="He F."/>
        </authorList>
    </citation>
    <scope>NUCLEOTIDE SEQUENCE [LARGE SCALE GENOMIC DNA]</scope>
    <source>
        <strain evidence="1 2">PSLESD1</strain>
    </source>
</reference>